<feature type="compositionally biased region" description="Acidic residues" evidence="1">
    <location>
        <begin position="60"/>
        <end position="77"/>
    </location>
</feature>
<evidence type="ECO:0000313" key="2">
    <source>
        <dbReference type="EMBL" id="OAJ44276.1"/>
    </source>
</evidence>
<reference evidence="2 3" key="1">
    <citation type="submission" date="2006-10" db="EMBL/GenBank/DDBJ databases">
        <title>The Genome Sequence of Batrachochytrium dendrobatidis JEL423.</title>
        <authorList>
            <consortium name="The Broad Institute Genome Sequencing Platform"/>
            <person name="Birren B."/>
            <person name="Lander E."/>
            <person name="Galagan J."/>
            <person name="Cuomo C."/>
            <person name="Devon K."/>
            <person name="Jaffe D."/>
            <person name="Butler J."/>
            <person name="Alvarez P."/>
            <person name="Gnerre S."/>
            <person name="Grabherr M."/>
            <person name="Kleber M."/>
            <person name="Mauceli E."/>
            <person name="Brockman W."/>
            <person name="Young S."/>
            <person name="LaButti K."/>
            <person name="Sykes S."/>
            <person name="DeCaprio D."/>
            <person name="Crawford M."/>
            <person name="Koehrsen M."/>
            <person name="Engels R."/>
            <person name="Montgomery P."/>
            <person name="Pearson M."/>
            <person name="Howarth C."/>
            <person name="Larson L."/>
            <person name="White J."/>
            <person name="O'Leary S."/>
            <person name="Kodira C."/>
            <person name="Zeng Q."/>
            <person name="Yandava C."/>
            <person name="Alvarado L."/>
            <person name="Longcore J."/>
            <person name="James T."/>
        </authorList>
    </citation>
    <scope>NUCLEOTIDE SEQUENCE [LARGE SCALE GENOMIC DNA]</scope>
    <source>
        <strain evidence="2 3">JEL423</strain>
    </source>
</reference>
<dbReference type="PANTHER" id="PTHR13138">
    <property type="entry name" value="PROTEIN LIN1"/>
    <property type="match status" value="1"/>
</dbReference>
<feature type="region of interest" description="Disordered" evidence="1">
    <location>
        <begin position="49"/>
        <end position="146"/>
    </location>
</feature>
<dbReference type="AlphaFoldDB" id="A0A177WWF8"/>
<dbReference type="OrthoDB" id="331341at2759"/>
<dbReference type="GO" id="GO:0005682">
    <property type="term" value="C:U5 snRNP"/>
    <property type="evidence" value="ECO:0007669"/>
    <property type="project" value="InterPro"/>
</dbReference>
<reference evidence="2 3" key="2">
    <citation type="submission" date="2016-05" db="EMBL/GenBank/DDBJ databases">
        <title>Lineage-specific infection strategies underlie the spectrum of fungal disease in amphibians.</title>
        <authorList>
            <person name="Cuomo C.A."/>
            <person name="Farrer R.A."/>
            <person name="James T."/>
            <person name="Longcore J."/>
            <person name="Birren B."/>
        </authorList>
    </citation>
    <scope>NUCLEOTIDE SEQUENCE [LARGE SCALE GENOMIC DNA]</scope>
    <source>
        <strain evidence="2 3">JEL423</strain>
    </source>
</reference>
<dbReference type="eggNOG" id="KOG2950">
    <property type="taxonomic scope" value="Eukaryota"/>
</dbReference>
<proteinExistence type="predicted"/>
<dbReference type="VEuPathDB" id="FungiDB:BDEG_27529"/>
<accession>A0A177WWF8</accession>
<name>A0A177WWF8_BATDL</name>
<dbReference type="Proteomes" id="UP000077115">
    <property type="component" value="Unassembled WGS sequence"/>
</dbReference>
<dbReference type="STRING" id="403673.A0A177WWF8"/>
<dbReference type="EMBL" id="DS022312">
    <property type="protein sequence ID" value="OAJ44276.1"/>
    <property type="molecule type" value="Genomic_DNA"/>
</dbReference>
<dbReference type="InterPro" id="IPR039905">
    <property type="entry name" value="CD2BP2/Lin1"/>
</dbReference>
<evidence type="ECO:0000256" key="1">
    <source>
        <dbReference type="SAM" id="MobiDB-lite"/>
    </source>
</evidence>
<evidence type="ECO:0008006" key="4">
    <source>
        <dbReference type="Google" id="ProtNLM"/>
    </source>
</evidence>
<gene>
    <name evidence="2" type="ORF">BDEG_27529</name>
</gene>
<protein>
    <recommendedName>
        <fullName evidence="4">GYF domain-containing protein</fullName>
    </recommendedName>
</protein>
<sequence>MNPIRPGIKGVSDTILRKSQHNITRSGWAATSGCDMDDDDMDEELESFKHRRGAVRSDAYESDEDVVDSDDNTDDDGDGTKAAPGFSKFGKPKHWHNADDEEGDDKNDQKPEADHEDDDMFGEGFDKKNPTSIPKKHLESNEINGQEWREDFDDIIDDNGTVKIEPFNMDRELDEGEFDESGHYVVKKDEHAIHDSWLQNLSKMDIEKARRAKEAQMDKNKEVEDVVFDSDINMLWREVLGYMQPRETLIKTIQRIGFLSKKKKAKDVKKSDADIESRLTPDMIKQRKVALERITALGSHLFDSDQSAYEKSYEQIVRLLRSKDLIGIEVMDRMNRAECCF</sequence>
<organism evidence="2 3">
    <name type="scientific">Batrachochytrium dendrobatidis (strain JEL423)</name>
    <dbReference type="NCBI Taxonomy" id="403673"/>
    <lineage>
        <taxon>Eukaryota</taxon>
        <taxon>Fungi</taxon>
        <taxon>Fungi incertae sedis</taxon>
        <taxon>Chytridiomycota</taxon>
        <taxon>Chytridiomycota incertae sedis</taxon>
        <taxon>Chytridiomycetes</taxon>
        <taxon>Rhizophydiales</taxon>
        <taxon>Rhizophydiales incertae sedis</taxon>
        <taxon>Batrachochytrium</taxon>
    </lineage>
</organism>
<dbReference type="PANTHER" id="PTHR13138:SF3">
    <property type="entry name" value="CD2 ANTIGEN CYTOPLASMIC TAIL-BINDING PROTEIN 2"/>
    <property type="match status" value="1"/>
</dbReference>
<evidence type="ECO:0000313" key="3">
    <source>
        <dbReference type="Proteomes" id="UP000077115"/>
    </source>
</evidence>